<dbReference type="Gene3D" id="3.40.50.620">
    <property type="entry name" value="HUPs"/>
    <property type="match status" value="1"/>
</dbReference>
<keyword evidence="4" id="KW-0808">Transferase</keyword>
<dbReference type="InterPro" id="IPR008513">
    <property type="entry name" value="tRNA(Met)_cyd_acetate_ligase"/>
</dbReference>
<keyword evidence="4" id="KW-0548">Nucleotidyltransferase</keyword>
<dbReference type="AlphaFoldDB" id="A0A1V8X9P3"/>
<dbReference type="SUPFAM" id="SSF52374">
    <property type="entry name" value="Nucleotidylyl transferase"/>
    <property type="match status" value="1"/>
</dbReference>
<keyword evidence="3" id="KW-0963">Cytoplasm</keyword>
<feature type="binding site" evidence="3">
    <location>
        <position position="186"/>
    </location>
    <ligand>
        <name>ATP</name>
        <dbReference type="ChEBI" id="CHEBI:30616"/>
    </ligand>
</feature>
<dbReference type="GO" id="GO:0000049">
    <property type="term" value="F:tRNA binding"/>
    <property type="evidence" value="ECO:0007669"/>
    <property type="project" value="UniProtKB-KW"/>
</dbReference>
<comment type="catalytic activity">
    <reaction evidence="3">
        <text>cytidine(34) in elongator tRNA(Met) + acetate + ATP = N(4)-acetylcytidine(34) in elongator tRNA(Met) + AMP + diphosphate</text>
        <dbReference type="Rhea" id="RHEA:58144"/>
        <dbReference type="Rhea" id="RHEA-COMP:10693"/>
        <dbReference type="Rhea" id="RHEA-COMP:10694"/>
        <dbReference type="ChEBI" id="CHEBI:30089"/>
        <dbReference type="ChEBI" id="CHEBI:30616"/>
        <dbReference type="ChEBI" id="CHEBI:33019"/>
        <dbReference type="ChEBI" id="CHEBI:74900"/>
        <dbReference type="ChEBI" id="CHEBI:82748"/>
        <dbReference type="ChEBI" id="CHEBI:456215"/>
    </reaction>
</comment>
<dbReference type="GO" id="GO:0005524">
    <property type="term" value="F:ATP binding"/>
    <property type="evidence" value="ECO:0007669"/>
    <property type="project" value="UniProtKB-KW"/>
</dbReference>
<proteinExistence type="inferred from homology"/>
<keyword evidence="3" id="KW-0067">ATP-binding</keyword>
<dbReference type="NCBIfam" id="NF010191">
    <property type="entry name" value="PRK13670.1"/>
    <property type="match status" value="1"/>
</dbReference>
<dbReference type="RefSeq" id="WP_010738126.1">
    <property type="nucleotide sequence ID" value="NZ_AP027299.1"/>
</dbReference>
<organism evidence="4 5">
    <name type="scientific">Enterococcus hirae</name>
    <dbReference type="NCBI Taxonomy" id="1354"/>
    <lineage>
        <taxon>Bacteria</taxon>
        <taxon>Bacillati</taxon>
        <taxon>Bacillota</taxon>
        <taxon>Bacilli</taxon>
        <taxon>Lactobacillales</taxon>
        <taxon>Enterococcaceae</taxon>
        <taxon>Enterococcus</taxon>
    </lineage>
</organism>
<comment type="similarity">
    <text evidence="3">Belongs to the TmcAL family.</text>
</comment>
<dbReference type="Pfam" id="PF05636">
    <property type="entry name" value="HIGH_NTase1"/>
    <property type="match status" value="1"/>
</dbReference>
<dbReference type="GO" id="GO:0006400">
    <property type="term" value="P:tRNA modification"/>
    <property type="evidence" value="ECO:0007669"/>
    <property type="project" value="UniProtKB-UniRule"/>
</dbReference>
<dbReference type="EMBL" id="CABEEP010000001">
    <property type="protein sequence ID" value="VTQ62314.1"/>
    <property type="molecule type" value="Genomic_DNA"/>
</dbReference>
<evidence type="ECO:0000256" key="1">
    <source>
        <dbReference type="ARBA" id="ARBA00022598"/>
    </source>
</evidence>
<keyword evidence="3" id="KW-0547">Nucleotide-binding</keyword>
<feature type="binding site" evidence="3">
    <location>
        <begin position="7"/>
        <end position="20"/>
    </location>
    <ligand>
        <name>ATP</name>
        <dbReference type="ChEBI" id="CHEBI:30616"/>
    </ligand>
</feature>
<dbReference type="GO" id="GO:0016779">
    <property type="term" value="F:nucleotidyltransferase activity"/>
    <property type="evidence" value="ECO:0007669"/>
    <property type="project" value="UniProtKB-KW"/>
</dbReference>
<accession>A0A1V8X9P3</accession>
<evidence type="ECO:0000256" key="2">
    <source>
        <dbReference type="ARBA" id="ARBA00022694"/>
    </source>
</evidence>
<dbReference type="GO" id="GO:0005737">
    <property type="term" value="C:cytoplasm"/>
    <property type="evidence" value="ECO:0007669"/>
    <property type="project" value="UniProtKB-SubCell"/>
</dbReference>
<comment type="function">
    <text evidence="3">Catalyzes the formation of N(4)-acetylcytidine (ac(4)C) at the wobble position of elongator tRNA(Met), using acetate and ATP as substrates. First activates an acetate ion to form acetyladenylate (Ac-AMP) and then transfers the acetyl group to tRNA to form ac(4)C34.</text>
</comment>
<gene>
    <name evidence="3" type="primary">tmcAL</name>
    <name evidence="4" type="ORF">NCTC12204_00971</name>
</gene>
<comment type="caution">
    <text evidence="4">The sequence shown here is derived from an EMBL/GenBank/DDBJ whole genome shotgun (WGS) entry which is preliminary data.</text>
</comment>
<dbReference type="HAMAP" id="MF_01539">
    <property type="entry name" value="TmcAL"/>
    <property type="match status" value="1"/>
</dbReference>
<dbReference type="EC" id="6.3.4.-" evidence="3"/>
<dbReference type="InterPro" id="IPR014729">
    <property type="entry name" value="Rossmann-like_a/b/a_fold"/>
</dbReference>
<sequence>MKICGIIVEYNPFHNGHRYHAEMAREQTGADIVIAVMSGNFLQRGEPAIIDKWSRATAALQNGVDLVIELPIEWSVQSADYFAKGAVRLLQMLGCTHLCFGTEEESTFNYEAFGKFVQQNQLRIDREFQRLSDQGMSYPQKMTAVFNTLYPEIALDFSSPNHILGLSYAKENAQYAQPMKLVPITRKSAGYHDEEWSSSSIASATAIRKALSEQRSVTNFIPAATAAMIEAGSQQTWANYWPLLRYRLLSTELANLKTIYQMTEGLEVRMQSAAKKATSFEEFVTLVKTKRYTWTRIQRLACYVLLNIHHEEIHDQQAKCYLNILGFTKAGQQFLKEKKEIPLISKIGKKEAELAHLLVRSDQIYQLGGAIPEQNFGRRPYVSK</sequence>
<comment type="subcellular location">
    <subcellularLocation>
        <location evidence="3">Cytoplasm</location>
    </subcellularLocation>
</comment>
<dbReference type="GO" id="GO:0016879">
    <property type="term" value="F:ligase activity, forming carbon-nitrogen bonds"/>
    <property type="evidence" value="ECO:0007669"/>
    <property type="project" value="UniProtKB-UniRule"/>
</dbReference>
<feature type="binding site" evidence="3">
    <location>
        <position position="101"/>
    </location>
    <ligand>
        <name>ATP</name>
        <dbReference type="ChEBI" id="CHEBI:30616"/>
    </ligand>
</feature>
<keyword evidence="3" id="KW-0694">RNA-binding</keyword>
<dbReference type="STRING" id="1354.A6P53_04030"/>
<evidence type="ECO:0000256" key="3">
    <source>
        <dbReference type="HAMAP-Rule" id="MF_01539"/>
    </source>
</evidence>
<keyword evidence="3" id="KW-0820">tRNA-binding</keyword>
<feature type="binding site" evidence="3">
    <location>
        <position position="161"/>
    </location>
    <ligand>
        <name>ATP</name>
        <dbReference type="ChEBI" id="CHEBI:30616"/>
    </ligand>
</feature>
<comment type="caution">
    <text evidence="3">Lacks conserved residue(s) required for the propagation of feature annotation.</text>
</comment>
<protein>
    <recommendedName>
        <fullName evidence="3">tRNA(Met) cytidine acetate ligase</fullName>
        <ecNumber evidence="3">6.3.4.-</ecNumber>
    </recommendedName>
</protein>
<dbReference type="PANTHER" id="PTHR37825:SF1">
    <property type="entry name" value="TRNA(MET) CYTIDINE ACETATE LIGASE"/>
    <property type="match status" value="1"/>
</dbReference>
<name>A0A1V8X9P3_ENTHR</name>
<keyword evidence="2 3" id="KW-0819">tRNA processing</keyword>
<keyword evidence="1 3" id="KW-0436">Ligase</keyword>
<dbReference type="PANTHER" id="PTHR37825">
    <property type="entry name" value="TRNA(MET) CYTIDINE ACETATE LIGASE"/>
    <property type="match status" value="1"/>
</dbReference>
<evidence type="ECO:0000313" key="4">
    <source>
        <dbReference type="EMBL" id="VTQ62314.1"/>
    </source>
</evidence>
<reference evidence="4 5" key="1">
    <citation type="submission" date="2019-05" db="EMBL/GenBank/DDBJ databases">
        <authorList>
            <consortium name="Pathogen Informatics"/>
        </authorList>
    </citation>
    <scope>NUCLEOTIDE SEQUENCE [LARGE SCALE GENOMIC DNA]</scope>
    <source>
        <strain evidence="4 5">NCTC12204</strain>
    </source>
</reference>
<dbReference type="Proteomes" id="UP000352698">
    <property type="component" value="Unassembled WGS sequence"/>
</dbReference>
<evidence type="ECO:0000313" key="5">
    <source>
        <dbReference type="Proteomes" id="UP000352698"/>
    </source>
</evidence>